<dbReference type="EMBL" id="VOBQ01000019">
    <property type="protein sequence ID" value="TWO68444.1"/>
    <property type="molecule type" value="Genomic_DNA"/>
</dbReference>
<evidence type="ECO:0000313" key="2">
    <source>
        <dbReference type="Proteomes" id="UP000318199"/>
    </source>
</evidence>
<protein>
    <submittedName>
        <fullName evidence="1">Uncharacterized protein</fullName>
    </submittedName>
</protein>
<accession>A0A562ZJT4</accession>
<name>A0A562ZJT4_9BURK</name>
<gene>
    <name evidence="1" type="ORF">FN976_22705</name>
</gene>
<evidence type="ECO:0000313" key="1">
    <source>
        <dbReference type="EMBL" id="TWO68444.1"/>
    </source>
</evidence>
<sequence length="226" mass="24383">MALLGQAALAMWWDMAPDVRSDFEDWHSHEHFPERMGIPGFRRGTRWRSASGGGGIFVMYELEAHETLSSAHYLARLNQPTPWSARMMPHHRNMVRSQCRVLASQGTGLAANALTVRLSPAEGRADALHQSLAGLIAALPMRPGLTGAHLLRHEAPAIAVTTEQKIRGGDQFADWVLVVPGYDLHALRNLAEAELSGPSLVGLGAAPSLVHGLYALSHSAVPADVA</sequence>
<dbReference type="AlphaFoldDB" id="A0A562ZJT4"/>
<dbReference type="Proteomes" id="UP000318199">
    <property type="component" value="Unassembled WGS sequence"/>
</dbReference>
<proteinExistence type="predicted"/>
<organism evidence="1 2">
    <name type="scientific">Caenimonas sedimenti</name>
    <dbReference type="NCBI Taxonomy" id="2596921"/>
    <lineage>
        <taxon>Bacteria</taxon>
        <taxon>Pseudomonadati</taxon>
        <taxon>Pseudomonadota</taxon>
        <taxon>Betaproteobacteria</taxon>
        <taxon>Burkholderiales</taxon>
        <taxon>Comamonadaceae</taxon>
        <taxon>Caenimonas</taxon>
    </lineage>
</organism>
<reference evidence="1 2" key="1">
    <citation type="submission" date="2019-07" db="EMBL/GenBank/DDBJ databases">
        <title>Caenimonas sedimenti sp. nov., isolated from activated sludge.</title>
        <authorList>
            <person name="Xu J."/>
        </authorList>
    </citation>
    <scope>NUCLEOTIDE SEQUENCE [LARGE SCALE GENOMIC DNA]</scope>
    <source>
        <strain evidence="1 2">HX-9-20</strain>
    </source>
</reference>
<dbReference type="OrthoDB" id="6537357at2"/>
<dbReference type="RefSeq" id="WP_145895359.1">
    <property type="nucleotide sequence ID" value="NZ_VOBQ01000019.1"/>
</dbReference>
<comment type="caution">
    <text evidence="1">The sequence shown here is derived from an EMBL/GenBank/DDBJ whole genome shotgun (WGS) entry which is preliminary data.</text>
</comment>
<keyword evidence="2" id="KW-1185">Reference proteome</keyword>